<gene>
    <name evidence="1" type="ORF">BU26DRAFT_282590</name>
</gene>
<protein>
    <submittedName>
        <fullName evidence="1">Uncharacterized protein</fullName>
    </submittedName>
</protein>
<keyword evidence="2" id="KW-1185">Reference proteome</keyword>
<evidence type="ECO:0000313" key="2">
    <source>
        <dbReference type="Proteomes" id="UP000800094"/>
    </source>
</evidence>
<proteinExistence type="predicted"/>
<evidence type="ECO:0000313" key="1">
    <source>
        <dbReference type="EMBL" id="KAF2251418.1"/>
    </source>
</evidence>
<name>A0A6A6IMU3_9PLEO</name>
<sequence>MLPKYGGEGTLRHGRAHALPCPSPEPQFHATTVDPLLSNAWAESSLRCFRSVIYFPSRPILQPACCRKARIPSRIKLECSANGPAPECCGRLLGCRANHAISSGKERLSAPVQACSAPDPWQIHLESVLSELVMTHRLVYSFTNQGFVLCTLSDRFRLYMRVRDAEVNMNPRSVVALHLDHSQYPRACYEESECRVRPLSERGKAQV</sequence>
<dbReference type="AlphaFoldDB" id="A0A6A6IMU3"/>
<reference evidence="1" key="1">
    <citation type="journal article" date="2020" name="Stud. Mycol.">
        <title>101 Dothideomycetes genomes: a test case for predicting lifestyles and emergence of pathogens.</title>
        <authorList>
            <person name="Haridas S."/>
            <person name="Albert R."/>
            <person name="Binder M."/>
            <person name="Bloem J."/>
            <person name="Labutti K."/>
            <person name="Salamov A."/>
            <person name="Andreopoulos B."/>
            <person name="Baker S."/>
            <person name="Barry K."/>
            <person name="Bills G."/>
            <person name="Bluhm B."/>
            <person name="Cannon C."/>
            <person name="Castanera R."/>
            <person name="Culley D."/>
            <person name="Daum C."/>
            <person name="Ezra D."/>
            <person name="Gonzalez J."/>
            <person name="Henrissat B."/>
            <person name="Kuo A."/>
            <person name="Liang C."/>
            <person name="Lipzen A."/>
            <person name="Lutzoni F."/>
            <person name="Magnuson J."/>
            <person name="Mondo S."/>
            <person name="Nolan M."/>
            <person name="Ohm R."/>
            <person name="Pangilinan J."/>
            <person name="Park H.-J."/>
            <person name="Ramirez L."/>
            <person name="Alfaro M."/>
            <person name="Sun H."/>
            <person name="Tritt A."/>
            <person name="Yoshinaga Y."/>
            <person name="Zwiers L.-H."/>
            <person name="Turgeon B."/>
            <person name="Goodwin S."/>
            <person name="Spatafora J."/>
            <person name="Crous P."/>
            <person name="Grigoriev I."/>
        </authorList>
    </citation>
    <scope>NUCLEOTIDE SEQUENCE</scope>
    <source>
        <strain evidence="1">CBS 122368</strain>
    </source>
</reference>
<dbReference type="RefSeq" id="XP_033686422.1">
    <property type="nucleotide sequence ID" value="XM_033821530.1"/>
</dbReference>
<organism evidence="1 2">
    <name type="scientific">Trematosphaeria pertusa</name>
    <dbReference type="NCBI Taxonomy" id="390896"/>
    <lineage>
        <taxon>Eukaryota</taxon>
        <taxon>Fungi</taxon>
        <taxon>Dikarya</taxon>
        <taxon>Ascomycota</taxon>
        <taxon>Pezizomycotina</taxon>
        <taxon>Dothideomycetes</taxon>
        <taxon>Pleosporomycetidae</taxon>
        <taxon>Pleosporales</taxon>
        <taxon>Massarineae</taxon>
        <taxon>Trematosphaeriaceae</taxon>
        <taxon>Trematosphaeria</taxon>
    </lineage>
</organism>
<dbReference type="GeneID" id="54574860"/>
<dbReference type="Proteomes" id="UP000800094">
    <property type="component" value="Unassembled WGS sequence"/>
</dbReference>
<dbReference type="EMBL" id="ML987193">
    <property type="protein sequence ID" value="KAF2251418.1"/>
    <property type="molecule type" value="Genomic_DNA"/>
</dbReference>
<accession>A0A6A6IMU3</accession>